<dbReference type="AlphaFoldDB" id="A0A916N6Y2"/>
<accession>A0A916N6Y2</accession>
<dbReference type="Proteomes" id="UP000680038">
    <property type="component" value="Unassembled WGS sequence"/>
</dbReference>
<gene>
    <name evidence="3" type="ORF">DYBT9275_05023</name>
</gene>
<name>A0A916N6Y2_9BACT</name>
<sequence>MDLISVWTDFVDLIFPRCCEACNRSLIGNEETICTSCRISLHRVGSDSIHAESVRLKFVHLPEVISTASFLVFTKRGKVQRLLHALKYGKEQKVGVLLGKMLGEEMKINGTIPDANLILSVPLHRNRFNKRGYNQSDLIAEGLSASIGIPWSGKILERIKDTETQTGKDKAERRENVKGVFKVKENGEGKSVILVDDVLTTGATLEACILALQETGYARFHVRTIAVAEH</sequence>
<dbReference type="Gene3D" id="3.40.50.2020">
    <property type="match status" value="1"/>
</dbReference>
<proteinExistence type="inferred from homology"/>
<dbReference type="InterPro" id="IPR000836">
    <property type="entry name" value="PRTase_dom"/>
</dbReference>
<dbReference type="PANTHER" id="PTHR47505:SF1">
    <property type="entry name" value="DNA UTILIZATION PROTEIN YHGH"/>
    <property type="match status" value="1"/>
</dbReference>
<comment type="caution">
    <text evidence="3">The sequence shown here is derived from an EMBL/GenBank/DDBJ whole genome shotgun (WGS) entry which is preliminary data.</text>
</comment>
<protein>
    <recommendedName>
        <fullName evidence="2">Phosphoribosyltransferase domain-containing protein</fullName>
    </recommendedName>
</protein>
<evidence type="ECO:0000313" key="4">
    <source>
        <dbReference type="Proteomes" id="UP000680038"/>
    </source>
</evidence>
<keyword evidence="4" id="KW-1185">Reference proteome</keyword>
<dbReference type="InterPro" id="IPR029057">
    <property type="entry name" value="PRTase-like"/>
</dbReference>
<dbReference type="CDD" id="cd06223">
    <property type="entry name" value="PRTases_typeI"/>
    <property type="match status" value="1"/>
</dbReference>
<dbReference type="RefSeq" id="WP_215241285.1">
    <property type="nucleotide sequence ID" value="NZ_CAJRAF010000002.1"/>
</dbReference>
<comment type="similarity">
    <text evidence="1">Belongs to the ComF/GntX family.</text>
</comment>
<dbReference type="EMBL" id="CAJRAF010000002">
    <property type="protein sequence ID" value="CAG5011779.1"/>
    <property type="molecule type" value="Genomic_DNA"/>
</dbReference>
<dbReference type="PANTHER" id="PTHR47505">
    <property type="entry name" value="DNA UTILIZATION PROTEIN YHGH"/>
    <property type="match status" value="1"/>
</dbReference>
<organism evidence="3 4">
    <name type="scientific">Dyadobacter helix</name>
    <dbReference type="NCBI Taxonomy" id="2822344"/>
    <lineage>
        <taxon>Bacteria</taxon>
        <taxon>Pseudomonadati</taxon>
        <taxon>Bacteroidota</taxon>
        <taxon>Cytophagia</taxon>
        <taxon>Cytophagales</taxon>
        <taxon>Spirosomataceae</taxon>
        <taxon>Dyadobacter</taxon>
    </lineage>
</organism>
<evidence type="ECO:0000313" key="3">
    <source>
        <dbReference type="EMBL" id="CAG5011779.1"/>
    </source>
</evidence>
<evidence type="ECO:0000259" key="2">
    <source>
        <dbReference type="Pfam" id="PF00156"/>
    </source>
</evidence>
<dbReference type="InterPro" id="IPR051910">
    <property type="entry name" value="ComF/GntX_DNA_util-trans"/>
</dbReference>
<dbReference type="Pfam" id="PF00156">
    <property type="entry name" value="Pribosyltran"/>
    <property type="match status" value="1"/>
</dbReference>
<reference evidence="3" key="1">
    <citation type="submission" date="2021-04" db="EMBL/GenBank/DDBJ databases">
        <authorList>
            <person name="Rodrigo-Torres L."/>
            <person name="Arahal R. D."/>
            <person name="Lucena T."/>
        </authorList>
    </citation>
    <scope>NUCLEOTIDE SEQUENCE</scope>
    <source>
        <strain evidence="3">CECT 9275</strain>
    </source>
</reference>
<feature type="domain" description="Phosphoribosyltransferase" evidence="2">
    <location>
        <begin position="148"/>
        <end position="223"/>
    </location>
</feature>
<dbReference type="SUPFAM" id="SSF53271">
    <property type="entry name" value="PRTase-like"/>
    <property type="match status" value="1"/>
</dbReference>
<evidence type="ECO:0000256" key="1">
    <source>
        <dbReference type="ARBA" id="ARBA00008007"/>
    </source>
</evidence>